<gene>
    <name evidence="3" type="primary">LOC34622939</name>
</gene>
<reference evidence="3" key="1">
    <citation type="submission" date="2025-08" db="UniProtKB">
        <authorList>
            <consortium name="RefSeq"/>
        </authorList>
    </citation>
    <scope>IDENTIFICATION</scope>
</reference>
<feature type="compositionally biased region" description="Low complexity" evidence="1">
    <location>
        <begin position="28"/>
        <end position="39"/>
    </location>
</feature>
<protein>
    <submittedName>
        <fullName evidence="3">Uncharacterized protein LOC34622939</fullName>
    </submittedName>
</protein>
<dbReference type="Proteomes" id="UP000515125">
    <property type="component" value="Unplaced"/>
</dbReference>
<evidence type="ECO:0000313" key="3">
    <source>
        <dbReference type="RefSeq" id="XP_026193009.1"/>
    </source>
</evidence>
<dbReference type="RefSeq" id="XP_026193009.1">
    <property type="nucleotide sequence ID" value="XM_026337224.1"/>
</dbReference>
<evidence type="ECO:0000313" key="2">
    <source>
        <dbReference type="Proteomes" id="UP000515125"/>
    </source>
</evidence>
<proteinExistence type="predicted"/>
<keyword evidence="2" id="KW-1185">Reference proteome</keyword>
<sequence length="215" mass="20579">MAAAKSRPCAAGKARASLASGFAGPTTSRAAAAGAGSGCSSGKEPQVLLPVQRCASLVAGGPHSNVHANQRIGSGNSTAWMPALQDVGGGPLEGTSYDLSFLPFGIAPFSRAGGGSGGEELPFEEAAAAASKEEASGGNATLAAGGVDLGCIDGAEAGVTVACASPTKARPLIAHQSAAADAAAALEAGAACCGSTAAHMQCCSPPRIGDSRAAD</sequence>
<dbReference type="AlphaFoldDB" id="A0A6P6RZQ3"/>
<organism evidence="2 3">
    <name type="scientific">Cyclospora cayetanensis</name>
    <dbReference type="NCBI Taxonomy" id="88456"/>
    <lineage>
        <taxon>Eukaryota</taxon>
        <taxon>Sar</taxon>
        <taxon>Alveolata</taxon>
        <taxon>Apicomplexa</taxon>
        <taxon>Conoidasida</taxon>
        <taxon>Coccidia</taxon>
        <taxon>Eucoccidiorida</taxon>
        <taxon>Eimeriorina</taxon>
        <taxon>Eimeriidae</taxon>
        <taxon>Cyclospora</taxon>
    </lineage>
</organism>
<accession>A0A6P6RZQ3</accession>
<dbReference type="GeneID" id="34622939"/>
<name>A0A6P6RZQ3_9EIME</name>
<feature type="region of interest" description="Disordered" evidence="1">
    <location>
        <begin position="1"/>
        <end position="39"/>
    </location>
</feature>
<evidence type="ECO:0000256" key="1">
    <source>
        <dbReference type="SAM" id="MobiDB-lite"/>
    </source>
</evidence>